<sequence length="92" mass="9701">MADRQSRTYKRGVGRSSGGRKRVPARSDARSTVGSQAGSYGGRGSSAAPVIGQGTTSERPLPSRPLPSRPLFLRQCDLCTPFARDATSTGYA</sequence>
<dbReference type="Proteomes" id="UP000433876">
    <property type="component" value="Unassembled WGS sequence"/>
</dbReference>
<evidence type="ECO:0000256" key="1">
    <source>
        <dbReference type="SAM" id="MobiDB-lite"/>
    </source>
</evidence>
<evidence type="ECO:0000313" key="3">
    <source>
        <dbReference type="Proteomes" id="UP000433876"/>
    </source>
</evidence>
<protein>
    <submittedName>
        <fullName evidence="2">Uncharacterized protein</fullName>
    </submittedName>
</protein>
<feature type="compositionally biased region" description="Basic residues" evidence="1">
    <location>
        <begin position="7"/>
        <end position="24"/>
    </location>
</feature>
<reference evidence="2 3" key="1">
    <citation type="submission" date="2017-07" db="EMBL/GenBank/DDBJ databases">
        <title>Genome sequence of the Sordaria macrospora wild type strain R19027.</title>
        <authorList>
            <person name="Nowrousian M."/>
            <person name="Teichert I."/>
            <person name="Kueck U."/>
        </authorList>
    </citation>
    <scope>NUCLEOTIDE SEQUENCE [LARGE SCALE GENOMIC DNA]</scope>
    <source>
        <strain evidence="2 3">R19027</strain>
        <tissue evidence="2">Mycelium</tissue>
    </source>
</reference>
<organism evidence="2 3">
    <name type="scientific">Sordaria macrospora</name>
    <dbReference type="NCBI Taxonomy" id="5147"/>
    <lineage>
        <taxon>Eukaryota</taxon>
        <taxon>Fungi</taxon>
        <taxon>Dikarya</taxon>
        <taxon>Ascomycota</taxon>
        <taxon>Pezizomycotina</taxon>
        <taxon>Sordariomycetes</taxon>
        <taxon>Sordariomycetidae</taxon>
        <taxon>Sordariales</taxon>
        <taxon>Sordariaceae</taxon>
        <taxon>Sordaria</taxon>
    </lineage>
</organism>
<dbReference type="EMBL" id="NMPR01000062">
    <property type="protein sequence ID" value="KAA8632065.1"/>
    <property type="molecule type" value="Genomic_DNA"/>
</dbReference>
<accession>A0A8S8ZUS4</accession>
<evidence type="ECO:0000313" key="2">
    <source>
        <dbReference type="EMBL" id="KAA8632065.1"/>
    </source>
</evidence>
<comment type="caution">
    <text evidence="2">The sequence shown here is derived from an EMBL/GenBank/DDBJ whole genome shotgun (WGS) entry which is preliminary data.</text>
</comment>
<proteinExistence type="predicted"/>
<gene>
    <name evidence="2" type="ORF">SMACR_02187</name>
</gene>
<dbReference type="AlphaFoldDB" id="A0A8S8ZUS4"/>
<feature type="region of interest" description="Disordered" evidence="1">
    <location>
        <begin position="1"/>
        <end position="70"/>
    </location>
</feature>
<name>A0A8S8ZUS4_SORMA</name>